<reference evidence="1" key="1">
    <citation type="submission" date="2018-05" db="EMBL/GenBank/DDBJ databases">
        <authorList>
            <person name="Lanie J.A."/>
            <person name="Ng W.-L."/>
            <person name="Kazmierczak K.M."/>
            <person name="Andrzejewski T.M."/>
            <person name="Davidsen T.M."/>
            <person name="Wayne K.J."/>
            <person name="Tettelin H."/>
            <person name="Glass J.I."/>
            <person name="Rusch D."/>
            <person name="Podicherti R."/>
            <person name="Tsui H.-C.T."/>
            <person name="Winkler M.E."/>
        </authorList>
    </citation>
    <scope>NUCLEOTIDE SEQUENCE</scope>
</reference>
<sequence length="96" mass="10879">MSPAQRIANHFRRSLSRSSIYQHPFQHWVLTESLPPDVLDSIVEIPVEAPSTKALVGTQRSELEGRFFFSPTNCSLFPVCDDVARAFQSKKVSQFI</sequence>
<accession>A0A382GLM4</accession>
<evidence type="ECO:0000313" key="1">
    <source>
        <dbReference type="EMBL" id="SVB75503.1"/>
    </source>
</evidence>
<organism evidence="1">
    <name type="scientific">marine metagenome</name>
    <dbReference type="NCBI Taxonomy" id="408172"/>
    <lineage>
        <taxon>unclassified sequences</taxon>
        <taxon>metagenomes</taxon>
        <taxon>ecological metagenomes</taxon>
    </lineage>
</organism>
<name>A0A382GLM4_9ZZZZ</name>
<feature type="non-terminal residue" evidence="1">
    <location>
        <position position="96"/>
    </location>
</feature>
<dbReference type="EMBL" id="UINC01055990">
    <property type="protein sequence ID" value="SVB75503.1"/>
    <property type="molecule type" value="Genomic_DNA"/>
</dbReference>
<proteinExistence type="predicted"/>
<dbReference type="AlphaFoldDB" id="A0A382GLM4"/>
<gene>
    <name evidence="1" type="ORF">METZ01_LOCUS228357</name>
</gene>
<protein>
    <submittedName>
        <fullName evidence="1">Uncharacterized protein</fullName>
    </submittedName>
</protein>